<dbReference type="PROSITE" id="PS50949">
    <property type="entry name" value="HTH_GNTR"/>
    <property type="match status" value="1"/>
</dbReference>
<evidence type="ECO:0000256" key="2">
    <source>
        <dbReference type="ARBA" id="ARBA00023125"/>
    </source>
</evidence>
<dbReference type="InterPro" id="IPR036390">
    <property type="entry name" value="WH_DNA-bd_sf"/>
</dbReference>
<dbReference type="SUPFAM" id="SSF48008">
    <property type="entry name" value="GntR ligand-binding domain-like"/>
    <property type="match status" value="1"/>
</dbReference>
<evidence type="ECO:0000256" key="1">
    <source>
        <dbReference type="ARBA" id="ARBA00023015"/>
    </source>
</evidence>
<keyword evidence="3" id="KW-0804">Transcription</keyword>
<keyword evidence="2" id="KW-0238">DNA-binding</keyword>
<dbReference type="Gene3D" id="1.20.120.530">
    <property type="entry name" value="GntR ligand-binding domain-like"/>
    <property type="match status" value="1"/>
</dbReference>
<dbReference type="Proteomes" id="UP001486565">
    <property type="component" value="Chromosome"/>
</dbReference>
<dbReference type="InterPro" id="IPR008920">
    <property type="entry name" value="TF_FadR/GntR_C"/>
</dbReference>
<evidence type="ECO:0000313" key="5">
    <source>
        <dbReference type="EMBL" id="WZL70865.1"/>
    </source>
</evidence>
<dbReference type="PANTHER" id="PTHR43537:SF43">
    <property type="entry name" value="GNTR-FAMILY TRANSCRIPTIONAL REGULATOR"/>
    <property type="match status" value="1"/>
</dbReference>
<dbReference type="Pfam" id="PF07729">
    <property type="entry name" value="FCD"/>
    <property type="match status" value="1"/>
</dbReference>
<dbReference type="SUPFAM" id="SSF46785">
    <property type="entry name" value="Winged helix' DNA-binding domain"/>
    <property type="match status" value="1"/>
</dbReference>
<evidence type="ECO:0000313" key="6">
    <source>
        <dbReference type="Proteomes" id="UP001486565"/>
    </source>
</evidence>
<dbReference type="Pfam" id="PF00392">
    <property type="entry name" value="GntR"/>
    <property type="match status" value="1"/>
</dbReference>
<keyword evidence="6" id="KW-1185">Reference proteome</keyword>
<evidence type="ECO:0000256" key="3">
    <source>
        <dbReference type="ARBA" id="ARBA00023163"/>
    </source>
</evidence>
<organism evidence="5 6">
    <name type="scientific">Defluviitalea saccharophila</name>
    <dbReference type="NCBI Taxonomy" id="879970"/>
    <lineage>
        <taxon>Bacteria</taxon>
        <taxon>Bacillati</taxon>
        <taxon>Bacillota</taxon>
        <taxon>Clostridia</taxon>
        <taxon>Lachnospirales</taxon>
        <taxon>Defluviitaleaceae</taxon>
        <taxon>Defluviitalea</taxon>
    </lineage>
</organism>
<dbReference type="InterPro" id="IPR011711">
    <property type="entry name" value="GntR_C"/>
</dbReference>
<dbReference type="PRINTS" id="PR00035">
    <property type="entry name" value="HTHGNTR"/>
</dbReference>
<dbReference type="SMART" id="SM00345">
    <property type="entry name" value="HTH_GNTR"/>
    <property type="match status" value="1"/>
</dbReference>
<dbReference type="RefSeq" id="WP_341877825.1">
    <property type="nucleotide sequence ID" value="NZ_CP121687.1"/>
</dbReference>
<name>A0ABZ2Y6M6_9FIRM</name>
<sequence length="242" mass="27940">MEDKKASKKSYTKVIDYIKMQIRQGNLKIGEKLPAERELSEILGVSRNSVREAIRTLDVMGVISSQHGAGNYLTGNFESNLVETISMMFLLNQIDYQQISQLRRGLELQALNLAIDHISDDEIMELQKIISQLEHETEENNVILDKKLHYNIALASKNILIMDILQALSELIDQFIADLRREILSSEDSRAVLYESHNEMMQSLILRDKVLAYQAINKHFDIVDKKLKEKEEIMAKLHTYHQ</sequence>
<dbReference type="Gene3D" id="1.10.10.10">
    <property type="entry name" value="Winged helix-like DNA-binding domain superfamily/Winged helix DNA-binding domain"/>
    <property type="match status" value="1"/>
</dbReference>
<dbReference type="PANTHER" id="PTHR43537">
    <property type="entry name" value="TRANSCRIPTIONAL REGULATOR, GNTR FAMILY"/>
    <property type="match status" value="1"/>
</dbReference>
<feature type="domain" description="HTH gntR-type" evidence="4">
    <location>
        <begin position="8"/>
        <end position="76"/>
    </location>
</feature>
<accession>A0ABZ2Y6M6</accession>
<dbReference type="CDD" id="cd07377">
    <property type="entry name" value="WHTH_GntR"/>
    <property type="match status" value="1"/>
</dbReference>
<dbReference type="InterPro" id="IPR036388">
    <property type="entry name" value="WH-like_DNA-bd_sf"/>
</dbReference>
<protein>
    <submittedName>
        <fullName evidence="5">FadR/GntR family transcriptional regulator</fullName>
    </submittedName>
</protein>
<dbReference type="SMART" id="SM00895">
    <property type="entry name" value="FCD"/>
    <property type="match status" value="1"/>
</dbReference>
<keyword evidence="1" id="KW-0805">Transcription regulation</keyword>
<dbReference type="InterPro" id="IPR000524">
    <property type="entry name" value="Tscrpt_reg_HTH_GntR"/>
</dbReference>
<reference evidence="5 6" key="1">
    <citation type="submission" date="2023-03" db="EMBL/GenBank/DDBJ databases">
        <title>Novel Species.</title>
        <authorList>
            <person name="Ma S."/>
        </authorList>
    </citation>
    <scope>NUCLEOTIDE SEQUENCE [LARGE SCALE GENOMIC DNA]</scope>
    <source>
        <strain evidence="5 6">LIND6LT2</strain>
    </source>
</reference>
<proteinExistence type="predicted"/>
<dbReference type="EMBL" id="CP121687">
    <property type="protein sequence ID" value="WZL70865.1"/>
    <property type="molecule type" value="Genomic_DNA"/>
</dbReference>
<gene>
    <name evidence="5" type="ORF">QBE51_04905</name>
</gene>
<evidence type="ECO:0000259" key="4">
    <source>
        <dbReference type="PROSITE" id="PS50949"/>
    </source>
</evidence>